<organism evidence="1 2">
    <name type="scientific">Apiospora phragmitis</name>
    <dbReference type="NCBI Taxonomy" id="2905665"/>
    <lineage>
        <taxon>Eukaryota</taxon>
        <taxon>Fungi</taxon>
        <taxon>Dikarya</taxon>
        <taxon>Ascomycota</taxon>
        <taxon>Pezizomycotina</taxon>
        <taxon>Sordariomycetes</taxon>
        <taxon>Xylariomycetidae</taxon>
        <taxon>Amphisphaeriales</taxon>
        <taxon>Apiosporaceae</taxon>
        <taxon>Apiospora</taxon>
    </lineage>
</organism>
<protein>
    <submittedName>
        <fullName evidence="1">Uncharacterized protein</fullName>
    </submittedName>
</protein>
<dbReference type="SUPFAM" id="SSF53067">
    <property type="entry name" value="Actin-like ATPase domain"/>
    <property type="match status" value="1"/>
</dbReference>
<evidence type="ECO:0000313" key="2">
    <source>
        <dbReference type="Proteomes" id="UP001480595"/>
    </source>
</evidence>
<dbReference type="Gene3D" id="3.30.420.40">
    <property type="match status" value="1"/>
</dbReference>
<dbReference type="EMBL" id="JAQQWL010000008">
    <property type="protein sequence ID" value="KAK8061903.1"/>
    <property type="molecule type" value="Genomic_DNA"/>
</dbReference>
<comment type="caution">
    <text evidence="1">The sequence shown here is derived from an EMBL/GenBank/DDBJ whole genome shotgun (WGS) entry which is preliminary data.</text>
</comment>
<dbReference type="CDD" id="cd10170">
    <property type="entry name" value="ASKHA_NBD_HSP70"/>
    <property type="match status" value="1"/>
</dbReference>
<evidence type="ECO:0000313" key="1">
    <source>
        <dbReference type="EMBL" id="KAK8061903.1"/>
    </source>
</evidence>
<proteinExistence type="predicted"/>
<dbReference type="Proteomes" id="UP001480595">
    <property type="component" value="Unassembled WGS sequence"/>
</dbReference>
<dbReference type="RefSeq" id="XP_066715165.1">
    <property type="nucleotide sequence ID" value="XM_066859678.1"/>
</dbReference>
<dbReference type="PANTHER" id="PTHR14187">
    <property type="entry name" value="ALPHA KINASE/ELONGATION FACTOR 2 KINASE"/>
    <property type="match status" value="1"/>
</dbReference>
<keyword evidence="2" id="KW-1185">Reference proteome</keyword>
<dbReference type="PANTHER" id="PTHR14187:SF5">
    <property type="entry name" value="HEAT SHOCK 70 KDA PROTEIN 12A"/>
    <property type="match status" value="1"/>
</dbReference>
<sequence length="354" mass="39369">MPLPSRPIIIMRLLWNHILKKLDKIRGRQLVASTPIRVILTVPAIWTENARGRMRYAAVRAGILDDRLGGETTLDFISEPEAAAISVLYSELENRPDVKNGKFIVADLGSDIVDLISYEVVKSNKDDIKIKECTVGTEIMDRGWECGIKAGFDASDKLWFMDRPNGGQIGLNKDEISEVFQTVVPNILGLVQDQIKDIAKKTEAGSKETAPKDNFGEDIAVLQPQGGRPWSAVCRGAALSEILQKSLVGPVLQRKARRIYGWVMNEPWNPEKHKEGEDEKVFDDVRGEWRALNQFDWIISAGDDVISNAAPTSYALAFSMDESGPVEYNADIYKTASPDPQAVSRTNTTTVLRE</sequence>
<dbReference type="InterPro" id="IPR043129">
    <property type="entry name" value="ATPase_NBD"/>
</dbReference>
<reference evidence="1 2" key="1">
    <citation type="submission" date="2023-01" db="EMBL/GenBank/DDBJ databases">
        <title>Analysis of 21 Apiospora genomes using comparative genomics revels a genus with tremendous synthesis potential of carbohydrate active enzymes and secondary metabolites.</title>
        <authorList>
            <person name="Sorensen T."/>
        </authorList>
    </citation>
    <scope>NUCLEOTIDE SEQUENCE [LARGE SCALE GENOMIC DNA]</scope>
    <source>
        <strain evidence="1 2">CBS 135458</strain>
    </source>
</reference>
<name>A0ABR1USK6_9PEZI</name>
<gene>
    <name evidence="1" type="ORF">PG994_008269</name>
</gene>
<accession>A0ABR1USK6</accession>
<dbReference type="GeneID" id="92092741"/>